<sequence length="218" mass="25820">MTAFAKSNNPDLNNVSLQTLVEYMVQSNDKQTFLKKSGLVWERKTDYHGYYSLTKEIDPVGYREAVIRLKGWPYSKDSKMVDYPYQHYDKRKMLKNYLANVYFSVTFHLDRIKSIQVMGLSHCVNKILCRQKVQEQFSGEVKLTRITKFCNFWADSNFLYGWTDFYKIKIRNKTVYLMNDNSFEAKFGSKGPFAGSFELIFTYQYPKDEMKKFQCVLV</sequence>
<dbReference type="AlphaFoldDB" id="A0A377QZF6"/>
<keyword evidence="2" id="KW-1185">Reference proteome</keyword>
<dbReference type="Proteomes" id="UP000254293">
    <property type="component" value="Unassembled WGS sequence"/>
</dbReference>
<name>A0A377QZF6_9NEIS</name>
<gene>
    <name evidence="1" type="ORF">NCTC13336_00447</name>
</gene>
<reference evidence="1 2" key="1">
    <citation type="submission" date="2018-06" db="EMBL/GenBank/DDBJ databases">
        <authorList>
            <consortium name="Pathogen Informatics"/>
            <person name="Doyle S."/>
        </authorList>
    </citation>
    <scope>NUCLEOTIDE SEQUENCE [LARGE SCALE GENOMIC DNA]</scope>
    <source>
        <strain evidence="1 2">NCTC13336</strain>
    </source>
</reference>
<evidence type="ECO:0000313" key="1">
    <source>
        <dbReference type="EMBL" id="STR00249.1"/>
    </source>
</evidence>
<proteinExistence type="predicted"/>
<evidence type="ECO:0000313" key="2">
    <source>
        <dbReference type="Proteomes" id="UP000254293"/>
    </source>
</evidence>
<dbReference type="RefSeq" id="WP_115307549.1">
    <property type="nucleotide sequence ID" value="NZ_CP091516.1"/>
</dbReference>
<protein>
    <submittedName>
        <fullName evidence="1">Uncharacterized protein</fullName>
    </submittedName>
</protein>
<dbReference type="EMBL" id="UGJJ01000001">
    <property type="protein sequence ID" value="STR00249.1"/>
    <property type="molecule type" value="Genomic_DNA"/>
</dbReference>
<organism evidence="1 2">
    <name type="scientific">Kingella potus</name>
    <dbReference type="NCBI Taxonomy" id="265175"/>
    <lineage>
        <taxon>Bacteria</taxon>
        <taxon>Pseudomonadati</taxon>
        <taxon>Pseudomonadota</taxon>
        <taxon>Betaproteobacteria</taxon>
        <taxon>Neisseriales</taxon>
        <taxon>Neisseriaceae</taxon>
        <taxon>Kingella</taxon>
    </lineage>
</organism>
<accession>A0A377QZF6</accession>